<organism evidence="8 9">
    <name type="scientific">[Roseibacterium] beibuensis</name>
    <dbReference type="NCBI Taxonomy" id="1193142"/>
    <lineage>
        <taxon>Bacteria</taxon>
        <taxon>Pseudomonadati</taxon>
        <taxon>Pseudomonadota</taxon>
        <taxon>Alphaproteobacteria</taxon>
        <taxon>Rhodobacterales</taxon>
        <taxon>Roseobacteraceae</taxon>
        <taxon>Roseicyclus</taxon>
    </lineage>
</organism>
<dbReference type="SUPFAM" id="SSF56784">
    <property type="entry name" value="HAD-like"/>
    <property type="match status" value="1"/>
</dbReference>
<evidence type="ECO:0000256" key="6">
    <source>
        <dbReference type="SAM" id="MobiDB-lite"/>
    </source>
</evidence>
<keyword evidence="4 7" id="KW-1133">Transmembrane helix</keyword>
<evidence type="ECO:0000256" key="7">
    <source>
        <dbReference type="SAM" id="Phobius"/>
    </source>
</evidence>
<evidence type="ECO:0000256" key="2">
    <source>
        <dbReference type="ARBA" id="ARBA00022475"/>
    </source>
</evidence>
<dbReference type="EMBL" id="BAABHW010000005">
    <property type="protein sequence ID" value="GAA5079629.1"/>
    <property type="molecule type" value="Genomic_DNA"/>
</dbReference>
<dbReference type="InterPro" id="IPR044878">
    <property type="entry name" value="UbiA_sf"/>
</dbReference>
<evidence type="ECO:0000313" key="9">
    <source>
        <dbReference type="Proteomes" id="UP001499910"/>
    </source>
</evidence>
<proteinExistence type="predicted"/>
<dbReference type="Gene3D" id="3.40.50.1000">
    <property type="entry name" value="HAD superfamily/HAD-like"/>
    <property type="match status" value="1"/>
</dbReference>
<evidence type="ECO:0000256" key="5">
    <source>
        <dbReference type="ARBA" id="ARBA00023136"/>
    </source>
</evidence>
<protein>
    <submittedName>
        <fullName evidence="8">UbiA family prenyltransferase</fullName>
    </submittedName>
</protein>
<dbReference type="RefSeq" id="WP_259552214.1">
    <property type="nucleotide sequence ID" value="NZ_JANXIR010000008.1"/>
</dbReference>
<feature type="transmembrane region" description="Helical" evidence="7">
    <location>
        <begin position="384"/>
        <end position="405"/>
    </location>
</feature>
<dbReference type="PANTHER" id="PTHR11048">
    <property type="entry name" value="PRENYLTRANSFERASES"/>
    <property type="match status" value="1"/>
</dbReference>
<name>A0ABP9LJ59_9RHOB</name>
<dbReference type="Pfam" id="PF01040">
    <property type="entry name" value="UbiA"/>
    <property type="match status" value="1"/>
</dbReference>
<keyword evidence="3 7" id="KW-0812">Transmembrane</keyword>
<gene>
    <name evidence="8" type="ORF">GCM10023209_32140</name>
</gene>
<evidence type="ECO:0000313" key="8">
    <source>
        <dbReference type="EMBL" id="GAA5079629.1"/>
    </source>
</evidence>
<accession>A0ABP9LJ59</accession>
<feature type="transmembrane region" description="Helical" evidence="7">
    <location>
        <begin position="361"/>
        <end position="378"/>
    </location>
</feature>
<reference evidence="9" key="1">
    <citation type="journal article" date="2019" name="Int. J. Syst. Evol. Microbiol.">
        <title>The Global Catalogue of Microorganisms (GCM) 10K type strain sequencing project: providing services to taxonomists for standard genome sequencing and annotation.</title>
        <authorList>
            <consortium name="The Broad Institute Genomics Platform"/>
            <consortium name="The Broad Institute Genome Sequencing Center for Infectious Disease"/>
            <person name="Wu L."/>
            <person name="Ma J."/>
        </authorList>
    </citation>
    <scope>NUCLEOTIDE SEQUENCE [LARGE SCALE GENOMIC DNA]</scope>
    <source>
        <strain evidence="9">JCM 18015</strain>
    </source>
</reference>
<feature type="compositionally biased region" description="Low complexity" evidence="6">
    <location>
        <begin position="31"/>
        <end position="46"/>
    </location>
</feature>
<dbReference type="Gene3D" id="1.10.357.140">
    <property type="entry name" value="UbiA prenyltransferase"/>
    <property type="match status" value="1"/>
</dbReference>
<dbReference type="InterPro" id="IPR000537">
    <property type="entry name" value="UbiA_prenyltransferase"/>
</dbReference>
<dbReference type="Pfam" id="PF12710">
    <property type="entry name" value="HAD"/>
    <property type="match status" value="1"/>
</dbReference>
<dbReference type="InterPro" id="IPR023214">
    <property type="entry name" value="HAD_sf"/>
</dbReference>
<evidence type="ECO:0000256" key="3">
    <source>
        <dbReference type="ARBA" id="ARBA00022692"/>
    </source>
</evidence>
<feature type="transmembrane region" description="Helical" evidence="7">
    <location>
        <begin position="465"/>
        <end position="484"/>
    </location>
</feature>
<dbReference type="PANTHER" id="PTHR11048:SF5">
    <property type="entry name" value="DECAPRENYL-PHOSPHATE PHOSPHORIBOSYLTRANSFERASE"/>
    <property type="match status" value="1"/>
</dbReference>
<feature type="region of interest" description="Disordered" evidence="6">
    <location>
        <begin position="1"/>
        <end position="46"/>
    </location>
</feature>
<dbReference type="InterPro" id="IPR039653">
    <property type="entry name" value="Prenyltransferase"/>
</dbReference>
<keyword evidence="9" id="KW-1185">Reference proteome</keyword>
<dbReference type="NCBIfam" id="NF006088">
    <property type="entry name" value="PRK08238.1"/>
    <property type="match status" value="1"/>
</dbReference>
<dbReference type="CDD" id="cd13963">
    <property type="entry name" value="PT_UbiA_2"/>
    <property type="match status" value="1"/>
</dbReference>
<keyword evidence="5 7" id="KW-0472">Membrane</keyword>
<sequence length="522" mass="55293">MRQKALANQPPLVHLPDRFETQGDPALDSTPDPTAPGRPAAGAAPLPPEAVAGRVLVVDLDGTLIRSDMLHESFWSAASSDWRVPGRAIVGLSRGRAALKADLAGRAHIIPAELPYNPEVLARIDAWRAAGGRTALVTATDARLASQIATHLGIFDEVHGSDGSRNLKGEAKAAFLVDRFGRGGFVYIGDSSADLAVWREAAGAITVGASDKTRAALKAQGIEAEHLDGGAGGMAAMFKALRPHQWLKNLLVLVPVIADPGHGAGALLPILAALVALSLCASAGYVLNDLLDLADDRSHPRKCKRPFASGALSAATGTFMMPALLLTGLAVALSVSPALFGVAALYFVSTMAYSVKLKRHAIVDICVLAFLFTLRIIAGGAAVGIGLSVWLLAFSMFTFFALAAVKRLGEMSEAGAAGREVSRRGYRVEDRPLLSQMAIASGYLAVLVLALYVDQPDVQEKYATPWLLWGVCPMLIFWISRMTLVASRGEMDDDPLVWTLENRTSRMTVLIISALIAGALWV</sequence>
<dbReference type="InterPro" id="IPR036412">
    <property type="entry name" value="HAD-like_sf"/>
</dbReference>
<feature type="transmembrane region" description="Helical" evidence="7">
    <location>
        <begin position="266"/>
        <end position="287"/>
    </location>
</feature>
<feature type="transmembrane region" description="Helical" evidence="7">
    <location>
        <begin position="331"/>
        <end position="349"/>
    </location>
</feature>
<feature type="transmembrane region" description="Helical" evidence="7">
    <location>
        <begin position="433"/>
        <end position="453"/>
    </location>
</feature>
<evidence type="ECO:0000256" key="1">
    <source>
        <dbReference type="ARBA" id="ARBA00004141"/>
    </source>
</evidence>
<evidence type="ECO:0000256" key="4">
    <source>
        <dbReference type="ARBA" id="ARBA00022989"/>
    </source>
</evidence>
<dbReference type="Proteomes" id="UP001499910">
    <property type="component" value="Unassembled WGS sequence"/>
</dbReference>
<feature type="transmembrane region" description="Helical" evidence="7">
    <location>
        <begin position="307"/>
        <end position="325"/>
    </location>
</feature>
<comment type="caution">
    <text evidence="8">The sequence shown here is derived from an EMBL/GenBank/DDBJ whole genome shotgun (WGS) entry which is preliminary data.</text>
</comment>
<dbReference type="CDD" id="cd07519">
    <property type="entry name" value="HAD_PTase"/>
    <property type="match status" value="1"/>
</dbReference>
<comment type="subcellular location">
    <subcellularLocation>
        <location evidence="1">Membrane</location>
        <topology evidence="1">Multi-pass membrane protein</topology>
    </subcellularLocation>
</comment>
<keyword evidence="2" id="KW-1003">Cell membrane</keyword>